<dbReference type="GO" id="GO:0044550">
    <property type="term" value="P:secondary metabolite biosynthetic process"/>
    <property type="evidence" value="ECO:0007669"/>
    <property type="project" value="TreeGrafter"/>
</dbReference>
<keyword evidence="5" id="KW-0436">Ligase</keyword>
<dbReference type="SMART" id="SM00823">
    <property type="entry name" value="PKS_PP"/>
    <property type="match status" value="1"/>
</dbReference>
<dbReference type="InterPro" id="IPR009081">
    <property type="entry name" value="PP-bd_ACP"/>
</dbReference>
<accession>A0A815Q0F6</accession>
<dbReference type="GO" id="GO:0031177">
    <property type="term" value="F:phosphopantetheine binding"/>
    <property type="evidence" value="ECO:0007669"/>
    <property type="project" value="InterPro"/>
</dbReference>
<evidence type="ECO:0000256" key="3">
    <source>
        <dbReference type="ARBA" id="ARBA00022450"/>
    </source>
</evidence>
<organism evidence="8 9">
    <name type="scientific">Rotaria sordida</name>
    <dbReference type="NCBI Taxonomy" id="392033"/>
    <lineage>
        <taxon>Eukaryota</taxon>
        <taxon>Metazoa</taxon>
        <taxon>Spiralia</taxon>
        <taxon>Gnathifera</taxon>
        <taxon>Rotifera</taxon>
        <taxon>Eurotatoria</taxon>
        <taxon>Bdelloidea</taxon>
        <taxon>Philodinida</taxon>
        <taxon>Philodinidae</taxon>
        <taxon>Rotaria</taxon>
    </lineage>
</organism>
<evidence type="ECO:0000256" key="6">
    <source>
        <dbReference type="ARBA" id="ARBA00044883"/>
    </source>
</evidence>
<dbReference type="PROSITE" id="PS00012">
    <property type="entry name" value="PHOSPHOPANTETHEINE"/>
    <property type="match status" value="1"/>
</dbReference>
<dbReference type="Gene3D" id="3.30.300.30">
    <property type="match status" value="1"/>
</dbReference>
<evidence type="ECO:0000256" key="2">
    <source>
        <dbReference type="ARBA" id="ARBA00018769"/>
    </source>
</evidence>
<evidence type="ECO:0000256" key="1">
    <source>
        <dbReference type="ARBA" id="ARBA00012873"/>
    </source>
</evidence>
<dbReference type="InterPro" id="IPR036736">
    <property type="entry name" value="ACP-like_sf"/>
</dbReference>
<name>A0A815Q0F6_9BILA</name>
<evidence type="ECO:0000256" key="5">
    <source>
        <dbReference type="ARBA" id="ARBA00022598"/>
    </source>
</evidence>
<dbReference type="FunFam" id="2.30.38.10:FF:000001">
    <property type="entry name" value="Non-ribosomal peptide synthetase PvdI"/>
    <property type="match status" value="1"/>
</dbReference>
<dbReference type="GO" id="GO:0043041">
    <property type="term" value="P:amino acid activation for nonribosomal peptide biosynthetic process"/>
    <property type="evidence" value="ECO:0007669"/>
    <property type="project" value="TreeGrafter"/>
</dbReference>
<dbReference type="InterPro" id="IPR006162">
    <property type="entry name" value="Ppantetheine_attach_site"/>
</dbReference>
<dbReference type="GO" id="GO:0005737">
    <property type="term" value="C:cytoplasm"/>
    <property type="evidence" value="ECO:0007669"/>
    <property type="project" value="TreeGrafter"/>
</dbReference>
<dbReference type="FunFam" id="1.10.1200.10:FF:000005">
    <property type="entry name" value="Nonribosomal peptide synthetase 1"/>
    <property type="match status" value="1"/>
</dbReference>
<dbReference type="GO" id="GO:0016874">
    <property type="term" value="F:ligase activity"/>
    <property type="evidence" value="ECO:0007669"/>
    <property type="project" value="UniProtKB-KW"/>
</dbReference>
<sequence length="290" mass="32842">MQATPATWRLLTTVGWQAPKGFKILCGGEALSLNLTEQLWKKGSTLWNLYGPTETTIWSIIMEINSLKSCSIGRPIANTYIYILDKNYNPVPIGMSGEIYIGGAGVARGYLNHPQLTAEKFIANPFASIDKHPRLYKTGDLGRYLPNGNIEYLNSIDINKLRVYLQKTLPEYMVPWMYQVYNTFPKTDNNKIDRKQLQMQDTKLVSVESDIKLPSTQLEKQVASIWEDVLGIKIRSINDNFFALGGHSLTAAQLISRMRTNLKIEIPLKLIFDSPTISQLISNLELKTRN</sequence>
<dbReference type="GO" id="GO:0004312">
    <property type="term" value="F:fatty acid synthase activity"/>
    <property type="evidence" value="ECO:0007669"/>
    <property type="project" value="UniProtKB-EC"/>
</dbReference>
<dbReference type="SUPFAM" id="SSF56801">
    <property type="entry name" value="Acetyl-CoA synthetase-like"/>
    <property type="match status" value="1"/>
</dbReference>
<dbReference type="Gene3D" id="2.30.38.10">
    <property type="entry name" value="Luciferase, Domain 3"/>
    <property type="match status" value="1"/>
</dbReference>
<comment type="caution">
    <text evidence="8">The sequence shown here is derived from an EMBL/GenBank/DDBJ whole genome shotgun (WGS) entry which is preliminary data.</text>
</comment>
<dbReference type="Pfam" id="PF00550">
    <property type="entry name" value="PP-binding"/>
    <property type="match status" value="1"/>
</dbReference>
<proteinExistence type="predicted"/>
<dbReference type="Gene3D" id="1.10.1200.10">
    <property type="entry name" value="ACP-like"/>
    <property type="match status" value="1"/>
</dbReference>
<dbReference type="InterPro" id="IPR000873">
    <property type="entry name" value="AMP-dep_synth/lig_dom"/>
</dbReference>
<reference evidence="8" key="1">
    <citation type="submission" date="2021-02" db="EMBL/GenBank/DDBJ databases">
        <authorList>
            <person name="Nowell W R."/>
        </authorList>
    </citation>
    <scope>NUCLEOTIDE SEQUENCE</scope>
</reference>
<comment type="catalytic activity">
    <reaction evidence="6">
        <text>acetyl-CoA + n malonyl-CoA + 2n NADPH + 2n H(+) = a long-chain fatty acid + (n+1) CoA + n CO2 + 2n NADP(+).</text>
        <dbReference type="EC" id="2.3.1.85"/>
    </reaction>
</comment>
<dbReference type="Pfam" id="PF00501">
    <property type="entry name" value="AMP-binding"/>
    <property type="match status" value="1"/>
</dbReference>
<keyword evidence="3" id="KW-0596">Phosphopantetheine</keyword>
<dbReference type="EMBL" id="CAJNOO010006792">
    <property type="protein sequence ID" value="CAF1455456.1"/>
    <property type="molecule type" value="Genomic_DNA"/>
</dbReference>
<dbReference type="InterPro" id="IPR020806">
    <property type="entry name" value="PKS_PP-bd"/>
</dbReference>
<dbReference type="PROSITE" id="PS50075">
    <property type="entry name" value="CARRIER"/>
    <property type="match status" value="1"/>
</dbReference>
<keyword evidence="4" id="KW-0597">Phosphoprotein</keyword>
<dbReference type="AlphaFoldDB" id="A0A815Q0F6"/>
<dbReference type="PANTHER" id="PTHR45527:SF1">
    <property type="entry name" value="FATTY ACID SYNTHASE"/>
    <property type="match status" value="1"/>
</dbReference>
<dbReference type="EC" id="2.3.1.85" evidence="1"/>
<dbReference type="SUPFAM" id="SSF47336">
    <property type="entry name" value="ACP-like"/>
    <property type="match status" value="1"/>
</dbReference>
<feature type="domain" description="Carrier" evidence="7">
    <location>
        <begin position="213"/>
        <end position="288"/>
    </location>
</feature>
<dbReference type="Gene3D" id="3.40.50.980">
    <property type="match status" value="1"/>
</dbReference>
<dbReference type="Proteomes" id="UP000663882">
    <property type="component" value="Unassembled WGS sequence"/>
</dbReference>
<evidence type="ECO:0000313" key="9">
    <source>
        <dbReference type="Proteomes" id="UP000663882"/>
    </source>
</evidence>
<protein>
    <recommendedName>
        <fullName evidence="2">Fatty acid synthase</fullName>
        <ecNumber evidence="1">2.3.1.85</ecNumber>
    </recommendedName>
</protein>
<gene>
    <name evidence="8" type="ORF">RFH988_LOCUS36936</name>
</gene>
<evidence type="ECO:0000259" key="7">
    <source>
        <dbReference type="PROSITE" id="PS50075"/>
    </source>
</evidence>
<dbReference type="PANTHER" id="PTHR45527">
    <property type="entry name" value="NONRIBOSOMAL PEPTIDE SYNTHETASE"/>
    <property type="match status" value="1"/>
</dbReference>
<dbReference type="OrthoDB" id="416786at2759"/>
<dbReference type="InterPro" id="IPR045851">
    <property type="entry name" value="AMP-bd_C_sf"/>
</dbReference>
<evidence type="ECO:0000313" key="8">
    <source>
        <dbReference type="EMBL" id="CAF1455456.1"/>
    </source>
</evidence>
<evidence type="ECO:0000256" key="4">
    <source>
        <dbReference type="ARBA" id="ARBA00022553"/>
    </source>
</evidence>